<reference evidence="3 4" key="1">
    <citation type="submission" date="2017-08" db="EMBL/GenBank/DDBJ databases">
        <title>Identification and genetic characteristics of simultaneous BTEX- and naphthalene-degrading Paraburkholderia sp. BN5 isolated from petroleum-contaminated soil.</title>
        <authorList>
            <person name="Lee Y."/>
            <person name="Jeon C.O."/>
        </authorList>
    </citation>
    <scope>NUCLEOTIDE SEQUENCE [LARGE SCALE GENOMIC DNA]</scope>
    <source>
        <strain evidence="3 4">BN5</strain>
    </source>
</reference>
<organism evidence="3 4">
    <name type="scientific">Paraburkholderia aromaticivorans</name>
    <dbReference type="NCBI Taxonomy" id="2026199"/>
    <lineage>
        <taxon>Bacteria</taxon>
        <taxon>Pseudomonadati</taxon>
        <taxon>Pseudomonadota</taxon>
        <taxon>Betaproteobacteria</taxon>
        <taxon>Burkholderiales</taxon>
        <taxon>Burkholderiaceae</taxon>
        <taxon>Paraburkholderia</taxon>
    </lineage>
</organism>
<feature type="coiled-coil region" evidence="1">
    <location>
        <begin position="31"/>
        <end position="62"/>
    </location>
</feature>
<dbReference type="EMBL" id="CP022989">
    <property type="protein sequence ID" value="ASW00028.1"/>
    <property type="molecule type" value="Genomic_DNA"/>
</dbReference>
<evidence type="ECO:0000313" key="4">
    <source>
        <dbReference type="Proteomes" id="UP000215158"/>
    </source>
</evidence>
<dbReference type="Proteomes" id="UP000215158">
    <property type="component" value="Chromosome 1"/>
</dbReference>
<proteinExistence type="predicted"/>
<dbReference type="RefSeq" id="WP_095419989.1">
    <property type="nucleotide sequence ID" value="NZ_CP022989.1"/>
</dbReference>
<gene>
    <name evidence="3" type="ORF">CJU94_18870</name>
</gene>
<sequence>MMKFFNRADLNKDDEKRIREILKSPEIESILDRAEQAAVAHRAELRRKLDTVAERHEAAIAEAGKAHAAAIRHREESEEQQRRAWELQMQAGGAEYAATHIRDAEKNKLLAELMGTADARLRDFGDLLGNQWQALRHLGSITEYKHKSWTGQTTVEYSTNTAEVNALMAQIEAAQAAIKEMALLPLTSAEVAERLTALTHEFQPKLEAFALPCPRLNEKGEVELSKERVGLDDTLRANGLPTDAAPKAGPAPRVVREPARQHKAPTPARAVTSATGKAAAAVTTAKRVFKGLRV</sequence>
<evidence type="ECO:0000256" key="1">
    <source>
        <dbReference type="SAM" id="Coils"/>
    </source>
</evidence>
<evidence type="ECO:0000256" key="2">
    <source>
        <dbReference type="SAM" id="MobiDB-lite"/>
    </source>
</evidence>
<keyword evidence="4" id="KW-1185">Reference proteome</keyword>
<dbReference type="OrthoDB" id="9855378at2"/>
<name>A0A248VLT8_9BURK</name>
<protein>
    <submittedName>
        <fullName evidence="3">Uncharacterized protein</fullName>
    </submittedName>
</protein>
<dbReference type="KEGG" id="parb:CJU94_18870"/>
<feature type="region of interest" description="Disordered" evidence="2">
    <location>
        <begin position="236"/>
        <end position="269"/>
    </location>
</feature>
<evidence type="ECO:0000313" key="3">
    <source>
        <dbReference type="EMBL" id="ASW00028.1"/>
    </source>
</evidence>
<keyword evidence="1" id="KW-0175">Coiled coil</keyword>
<accession>A0A248VLT8</accession>
<dbReference type="AlphaFoldDB" id="A0A248VLT8"/>